<name>A0AA40ECF0_9PEZI</name>
<feature type="compositionally biased region" description="Basic and acidic residues" evidence="1">
    <location>
        <begin position="165"/>
        <end position="176"/>
    </location>
</feature>
<comment type="caution">
    <text evidence="2">The sequence shown here is derived from an EMBL/GenBank/DDBJ whole genome shotgun (WGS) entry which is preliminary data.</text>
</comment>
<dbReference type="EMBL" id="JAUIRO010000001">
    <property type="protein sequence ID" value="KAK0734885.1"/>
    <property type="molecule type" value="Genomic_DNA"/>
</dbReference>
<accession>A0AA40ECF0</accession>
<dbReference type="AlphaFoldDB" id="A0AA40ECF0"/>
<feature type="compositionally biased region" description="Basic and acidic residues" evidence="1">
    <location>
        <begin position="517"/>
        <end position="527"/>
    </location>
</feature>
<evidence type="ECO:0000313" key="3">
    <source>
        <dbReference type="Proteomes" id="UP001172101"/>
    </source>
</evidence>
<dbReference type="Proteomes" id="UP001172101">
    <property type="component" value="Unassembled WGS sequence"/>
</dbReference>
<dbReference type="GeneID" id="85328003"/>
<organism evidence="2 3">
    <name type="scientific">Lasiosphaeria miniovina</name>
    <dbReference type="NCBI Taxonomy" id="1954250"/>
    <lineage>
        <taxon>Eukaryota</taxon>
        <taxon>Fungi</taxon>
        <taxon>Dikarya</taxon>
        <taxon>Ascomycota</taxon>
        <taxon>Pezizomycotina</taxon>
        <taxon>Sordariomycetes</taxon>
        <taxon>Sordariomycetidae</taxon>
        <taxon>Sordariales</taxon>
        <taxon>Lasiosphaeriaceae</taxon>
        <taxon>Lasiosphaeria</taxon>
    </lineage>
</organism>
<feature type="compositionally biased region" description="Polar residues" evidence="1">
    <location>
        <begin position="196"/>
        <end position="206"/>
    </location>
</feature>
<feature type="compositionally biased region" description="Polar residues" evidence="1">
    <location>
        <begin position="473"/>
        <end position="492"/>
    </location>
</feature>
<dbReference type="RefSeq" id="XP_060303762.1">
    <property type="nucleotide sequence ID" value="XM_060444733.1"/>
</dbReference>
<feature type="compositionally biased region" description="Polar residues" evidence="1">
    <location>
        <begin position="53"/>
        <end position="71"/>
    </location>
</feature>
<protein>
    <submittedName>
        <fullName evidence="2">Uncharacterized protein</fullName>
    </submittedName>
</protein>
<feature type="region of interest" description="Disordered" evidence="1">
    <location>
        <begin position="409"/>
        <end position="585"/>
    </location>
</feature>
<sequence>MPSNMNGNTQADHGIGIGIPLAAAGAIHKPFVSPLELGSPKIRNPFLPLSLATSTSAPSQDTQPLAHQTPSKSKDHHRITSRAKPSSRLEKLYRRYPNSERARNVYLAKRLLWRLKRASLAVMDSSSVSSLLAVKEKSAGSVTVRDKSVEPLTATVKSVDSLTAREKSIDSVDHGSAESSARSSTKSEHSSPEPLSDSTNITTPDSSDSEAKVNESLFKVNGVGGENISQKQSSKNLAVAQLLTTNQPCLPASPLRRMAEKSTKMALETQVIEKVKMPDSKNVMDMTMAKATQAPKVPAAPPISCSGALEGPAKSPAPEKEEKKEKKRKFDDKSVDGDDQAPGSKKPRAEAKPEAKPAKVDLNDGAPRPERNFYAQRAWDMLDDPLGYDDLVHDDPRPGQREKIMRRFKRFRSRQRAPPPLVVSGGLGVDIESPRPIASPKGNGQKRPDHLAKTVAKKMHNKHVVELVRGAKNGNSDVLASGAASSQSSPKNKSGRKNAAKSENSTGSVGPKGPEMGAKDTSTERASPKSGVNSSKAGGKSPAVEGRKFGHEYPYVSPKASGAKGSEASVKGGGSPMSSSWPPKAGLFREKLGRKYTASSRKYIDCT</sequence>
<feature type="compositionally biased region" description="Basic and acidic residues" evidence="1">
    <location>
        <begin position="317"/>
        <end position="336"/>
    </location>
</feature>
<feature type="region of interest" description="Disordered" evidence="1">
    <location>
        <begin position="293"/>
        <end position="372"/>
    </location>
</feature>
<evidence type="ECO:0000256" key="1">
    <source>
        <dbReference type="SAM" id="MobiDB-lite"/>
    </source>
</evidence>
<feature type="region of interest" description="Disordered" evidence="1">
    <location>
        <begin position="53"/>
        <end position="86"/>
    </location>
</feature>
<reference evidence="2" key="1">
    <citation type="submission" date="2023-06" db="EMBL/GenBank/DDBJ databases">
        <title>Genome-scale phylogeny and comparative genomics of the fungal order Sordariales.</title>
        <authorList>
            <consortium name="Lawrence Berkeley National Laboratory"/>
            <person name="Hensen N."/>
            <person name="Bonometti L."/>
            <person name="Westerberg I."/>
            <person name="Brannstrom I.O."/>
            <person name="Guillou S."/>
            <person name="Cros-Aarteil S."/>
            <person name="Calhoun S."/>
            <person name="Haridas S."/>
            <person name="Kuo A."/>
            <person name="Mondo S."/>
            <person name="Pangilinan J."/>
            <person name="Riley R."/>
            <person name="LaButti K."/>
            <person name="Andreopoulos B."/>
            <person name="Lipzen A."/>
            <person name="Chen C."/>
            <person name="Yanf M."/>
            <person name="Daum C."/>
            <person name="Ng V."/>
            <person name="Clum A."/>
            <person name="Steindorff A."/>
            <person name="Ohm R."/>
            <person name="Martin F."/>
            <person name="Silar P."/>
            <person name="Natvig D."/>
            <person name="Lalanne C."/>
            <person name="Gautier V."/>
            <person name="Ament-velasquez S.L."/>
            <person name="Kruys A."/>
            <person name="Hutchinson M.I."/>
            <person name="Powell A.J."/>
            <person name="Barry K."/>
            <person name="Miller A.N."/>
            <person name="Grigoriev I.V."/>
            <person name="Debuchy R."/>
            <person name="Gladieux P."/>
            <person name="Thoren M.H."/>
            <person name="Johannesson H."/>
        </authorList>
    </citation>
    <scope>NUCLEOTIDE SEQUENCE</scope>
    <source>
        <strain evidence="2">SMH2392-1A</strain>
    </source>
</reference>
<feature type="region of interest" description="Disordered" evidence="1">
    <location>
        <begin position="165"/>
        <end position="211"/>
    </location>
</feature>
<evidence type="ECO:0000313" key="2">
    <source>
        <dbReference type="EMBL" id="KAK0734885.1"/>
    </source>
</evidence>
<feature type="compositionally biased region" description="Basic and acidic residues" evidence="1">
    <location>
        <begin position="347"/>
        <end position="371"/>
    </location>
</feature>
<gene>
    <name evidence="2" type="ORF">B0T26DRAFT_746733</name>
</gene>
<keyword evidence="3" id="KW-1185">Reference proteome</keyword>
<proteinExistence type="predicted"/>